<gene>
    <name evidence="1" type="ORF">BcabD6B2_18010</name>
</gene>
<evidence type="ECO:0000313" key="1">
    <source>
        <dbReference type="EMBL" id="GIX62366.1"/>
    </source>
</evidence>
<keyword evidence="2" id="KW-1185">Reference proteome</keyword>
<sequence>MQEAVTRRWCDTVAPLGSAGELKQVTSIPRSQAISCNIRPGRRHPEIEAPTTSASATPAKTFFWCHSEHSQRAVSRWKMHL</sequence>
<dbReference type="RefSeq" id="XP_067714435.1">
    <property type="nucleotide sequence ID" value="XM_067858334.1"/>
</dbReference>
<organism evidence="1 2">
    <name type="scientific">Babesia caballi</name>
    <dbReference type="NCBI Taxonomy" id="5871"/>
    <lineage>
        <taxon>Eukaryota</taxon>
        <taxon>Sar</taxon>
        <taxon>Alveolata</taxon>
        <taxon>Apicomplexa</taxon>
        <taxon>Aconoidasida</taxon>
        <taxon>Piroplasmida</taxon>
        <taxon>Babesiidae</taxon>
        <taxon>Babesia</taxon>
    </lineage>
</organism>
<accession>A0AAV4LTF9</accession>
<comment type="caution">
    <text evidence="1">The sequence shown here is derived from an EMBL/GenBank/DDBJ whole genome shotgun (WGS) entry which is preliminary data.</text>
</comment>
<dbReference type="AlphaFoldDB" id="A0AAV4LTF9"/>
<reference evidence="1 2" key="1">
    <citation type="submission" date="2021-06" db="EMBL/GenBank/DDBJ databases">
        <title>Genome sequence of Babesia caballi.</title>
        <authorList>
            <person name="Yamagishi J."/>
            <person name="Kidaka T."/>
            <person name="Ochi A."/>
        </authorList>
    </citation>
    <scope>NUCLEOTIDE SEQUENCE [LARGE SCALE GENOMIC DNA]</scope>
    <source>
        <strain evidence="1">USDA-D6B2</strain>
    </source>
</reference>
<dbReference type="GeneID" id="94193847"/>
<name>A0AAV4LTF9_BABCB</name>
<dbReference type="EMBL" id="BPLF01000001">
    <property type="protein sequence ID" value="GIX62366.1"/>
    <property type="molecule type" value="Genomic_DNA"/>
</dbReference>
<protein>
    <submittedName>
        <fullName evidence="1">Uncharacterized protein</fullName>
    </submittedName>
</protein>
<proteinExistence type="predicted"/>
<evidence type="ECO:0000313" key="2">
    <source>
        <dbReference type="Proteomes" id="UP001497744"/>
    </source>
</evidence>
<dbReference type="Proteomes" id="UP001497744">
    <property type="component" value="Unassembled WGS sequence"/>
</dbReference>